<organism evidence="6 7">
    <name type="scientific">Branchiibius hedensis</name>
    <dbReference type="NCBI Taxonomy" id="672460"/>
    <lineage>
        <taxon>Bacteria</taxon>
        <taxon>Bacillati</taxon>
        <taxon>Actinomycetota</taxon>
        <taxon>Actinomycetes</taxon>
        <taxon>Micrococcales</taxon>
        <taxon>Dermacoccaceae</taxon>
        <taxon>Branchiibius</taxon>
    </lineage>
</organism>
<dbReference type="InterPro" id="IPR003439">
    <property type="entry name" value="ABC_transporter-like_ATP-bd"/>
</dbReference>
<dbReference type="GO" id="GO:0055085">
    <property type="term" value="P:transmembrane transport"/>
    <property type="evidence" value="ECO:0007669"/>
    <property type="project" value="UniProtKB-ARBA"/>
</dbReference>
<dbReference type="InterPro" id="IPR027417">
    <property type="entry name" value="P-loop_NTPase"/>
</dbReference>
<keyword evidence="2" id="KW-0813">Transport</keyword>
<dbReference type="Proteomes" id="UP000250028">
    <property type="component" value="Unassembled WGS sequence"/>
</dbReference>
<name>A0A2Y8ZVU2_9MICO</name>
<evidence type="ECO:0000313" key="7">
    <source>
        <dbReference type="Proteomes" id="UP000250028"/>
    </source>
</evidence>
<evidence type="ECO:0000313" key="6">
    <source>
        <dbReference type="EMBL" id="SSA35656.1"/>
    </source>
</evidence>
<keyword evidence="7" id="KW-1185">Reference proteome</keyword>
<dbReference type="GO" id="GO:0016887">
    <property type="term" value="F:ATP hydrolysis activity"/>
    <property type="evidence" value="ECO:0007669"/>
    <property type="project" value="InterPro"/>
</dbReference>
<evidence type="ECO:0000256" key="1">
    <source>
        <dbReference type="ARBA" id="ARBA00005417"/>
    </source>
</evidence>
<protein>
    <submittedName>
        <fullName evidence="6">ABC transporter</fullName>
    </submittedName>
</protein>
<dbReference type="GO" id="GO:0005524">
    <property type="term" value="F:ATP binding"/>
    <property type="evidence" value="ECO:0007669"/>
    <property type="project" value="UniProtKB-KW"/>
</dbReference>
<dbReference type="PROSITE" id="PS50893">
    <property type="entry name" value="ABC_TRANSPORTER_2"/>
    <property type="match status" value="1"/>
</dbReference>
<dbReference type="CDD" id="cd03257">
    <property type="entry name" value="ABC_NikE_OppD_transporters"/>
    <property type="match status" value="1"/>
</dbReference>
<dbReference type="AlphaFoldDB" id="A0A2Y8ZVU2"/>
<evidence type="ECO:0000256" key="3">
    <source>
        <dbReference type="ARBA" id="ARBA00022741"/>
    </source>
</evidence>
<dbReference type="Gene3D" id="3.40.50.300">
    <property type="entry name" value="P-loop containing nucleotide triphosphate hydrolases"/>
    <property type="match status" value="1"/>
</dbReference>
<keyword evidence="4" id="KW-0067">ATP-binding</keyword>
<gene>
    <name evidence="6" type="ORF">SAMN04489750_3023</name>
</gene>
<dbReference type="InterPro" id="IPR003593">
    <property type="entry name" value="AAA+_ATPase"/>
</dbReference>
<keyword evidence="3" id="KW-0547">Nucleotide-binding</keyword>
<dbReference type="EMBL" id="UESZ01000001">
    <property type="protein sequence ID" value="SSA35656.1"/>
    <property type="molecule type" value="Genomic_DNA"/>
</dbReference>
<dbReference type="InterPro" id="IPR017871">
    <property type="entry name" value="ABC_transporter-like_CS"/>
</dbReference>
<dbReference type="OrthoDB" id="8481147at2"/>
<accession>A0A2Y8ZVU2</accession>
<evidence type="ECO:0000256" key="4">
    <source>
        <dbReference type="ARBA" id="ARBA00022840"/>
    </source>
</evidence>
<evidence type="ECO:0000259" key="5">
    <source>
        <dbReference type="PROSITE" id="PS50893"/>
    </source>
</evidence>
<dbReference type="PANTHER" id="PTHR43776:SF7">
    <property type="entry name" value="D,D-DIPEPTIDE TRANSPORT ATP-BINDING PROTEIN DDPF-RELATED"/>
    <property type="match status" value="1"/>
</dbReference>
<dbReference type="InterPro" id="IPR050319">
    <property type="entry name" value="ABC_transp_ATP-bind"/>
</dbReference>
<feature type="domain" description="ABC transporter" evidence="5">
    <location>
        <begin position="7"/>
        <end position="243"/>
    </location>
</feature>
<dbReference type="PANTHER" id="PTHR43776">
    <property type="entry name" value="TRANSPORT ATP-BINDING PROTEIN"/>
    <property type="match status" value="1"/>
</dbReference>
<comment type="similarity">
    <text evidence="1">Belongs to the ABC transporter superfamily.</text>
</comment>
<dbReference type="PROSITE" id="PS00211">
    <property type="entry name" value="ABC_TRANSPORTER_1"/>
    <property type="match status" value="1"/>
</dbReference>
<sequence length="257" mass="27247">MTRDSVLIVEQLTKRYADFTAVADVSFTLGRGRTLALVGESGAGKSTIGAVVTGLTSATSGRVELVAEAGAADRRTRRGSRLQLVPQDPYSTLDPRQSIGSALDEAVTLAGRMSRADRSARTTQLLDLVGLSSEHARLLPRSLSGGQRQRVAIARALAADPDVLVLDEAVSALDVSVQAQVLNVLNRVQRESGTAYLFITHDFAVVRQIADEVLVLRGGRAVEYGSADQVLGAPEAAYTRSLLDATPRPGWRLPSAG</sequence>
<dbReference type="SUPFAM" id="SSF52540">
    <property type="entry name" value="P-loop containing nucleoside triphosphate hydrolases"/>
    <property type="match status" value="1"/>
</dbReference>
<reference evidence="7" key="1">
    <citation type="submission" date="2016-10" db="EMBL/GenBank/DDBJ databases">
        <authorList>
            <person name="Varghese N."/>
            <person name="Submissions S."/>
        </authorList>
    </citation>
    <scope>NUCLEOTIDE SEQUENCE [LARGE SCALE GENOMIC DNA]</scope>
    <source>
        <strain evidence="7">DSM 22951</strain>
    </source>
</reference>
<proteinExistence type="inferred from homology"/>
<evidence type="ECO:0000256" key="2">
    <source>
        <dbReference type="ARBA" id="ARBA00022448"/>
    </source>
</evidence>
<dbReference type="SMART" id="SM00382">
    <property type="entry name" value="AAA"/>
    <property type="match status" value="1"/>
</dbReference>
<dbReference type="RefSeq" id="WP_109687077.1">
    <property type="nucleotide sequence ID" value="NZ_QGDN01000001.1"/>
</dbReference>
<dbReference type="Pfam" id="PF00005">
    <property type="entry name" value="ABC_tran"/>
    <property type="match status" value="1"/>
</dbReference>